<evidence type="ECO:0000313" key="1">
    <source>
        <dbReference type="EMBL" id="KKL45913.1"/>
    </source>
</evidence>
<proteinExistence type="predicted"/>
<reference evidence="1" key="1">
    <citation type="journal article" date="2015" name="Nature">
        <title>Complex archaea that bridge the gap between prokaryotes and eukaryotes.</title>
        <authorList>
            <person name="Spang A."/>
            <person name="Saw J.H."/>
            <person name="Jorgensen S.L."/>
            <person name="Zaremba-Niedzwiedzka K."/>
            <person name="Martijn J."/>
            <person name="Lind A.E."/>
            <person name="van Eijk R."/>
            <person name="Schleper C."/>
            <person name="Guy L."/>
            <person name="Ettema T.J."/>
        </authorList>
    </citation>
    <scope>NUCLEOTIDE SEQUENCE</scope>
</reference>
<organism evidence="1">
    <name type="scientific">marine sediment metagenome</name>
    <dbReference type="NCBI Taxonomy" id="412755"/>
    <lineage>
        <taxon>unclassified sequences</taxon>
        <taxon>metagenomes</taxon>
        <taxon>ecological metagenomes</taxon>
    </lineage>
</organism>
<protein>
    <submittedName>
        <fullName evidence="1">Uncharacterized protein</fullName>
    </submittedName>
</protein>
<accession>A0A0F9C960</accession>
<dbReference type="EMBL" id="LAZR01034218">
    <property type="protein sequence ID" value="KKL45913.1"/>
    <property type="molecule type" value="Genomic_DNA"/>
</dbReference>
<comment type="caution">
    <text evidence="1">The sequence shown here is derived from an EMBL/GenBank/DDBJ whole genome shotgun (WGS) entry which is preliminary data.</text>
</comment>
<gene>
    <name evidence="1" type="ORF">LCGC14_2350860</name>
</gene>
<sequence length="76" mass="8726">MDARFHSDTQLESFKHDAEEGGFEVYHRDVGTRDVTILASDNDEELRALVYLNGGDVLISKVKRTITRRDGRSKTW</sequence>
<dbReference type="AlphaFoldDB" id="A0A0F9C960"/>
<name>A0A0F9C960_9ZZZZ</name>